<evidence type="ECO:0000313" key="4">
    <source>
        <dbReference type="Proteomes" id="UP001420932"/>
    </source>
</evidence>
<dbReference type="Pfam" id="PF07002">
    <property type="entry name" value="Copine"/>
    <property type="match status" value="1"/>
</dbReference>
<reference evidence="3 4" key="1">
    <citation type="submission" date="2024-01" db="EMBL/GenBank/DDBJ databases">
        <title>Genome assemblies of Stephania.</title>
        <authorList>
            <person name="Yang L."/>
        </authorList>
    </citation>
    <scope>NUCLEOTIDE SEQUENCE [LARGE SCALE GENOMIC DNA]</scope>
    <source>
        <strain evidence="3">YNDBR</strain>
        <tissue evidence="3">Leaf</tissue>
    </source>
</reference>
<dbReference type="AlphaFoldDB" id="A0AAP0EWW3"/>
<dbReference type="GO" id="GO:0005634">
    <property type="term" value="C:nucleus"/>
    <property type="evidence" value="ECO:0007669"/>
    <property type="project" value="TreeGrafter"/>
</dbReference>
<dbReference type="PANTHER" id="PTHR45751">
    <property type="entry name" value="COPINE FAMILY PROTEIN 1"/>
    <property type="match status" value="1"/>
</dbReference>
<name>A0AAP0EWW3_9MAGN</name>
<sequence>MPSMMDSSQIIPKISPKSRVKIPLVRGRGGRKGGISGTASTHDQYVFSFYSDKRPCNGFEEALARYKEIVPQLRLSGPMSFAPIIEMTMLIVQKNGGQYHVLLIVADGQMTRSENAKPGRLSSQKQMTTDVIVKARDDGTEARERRVGEQVRRMGEREGANAKTTSPAFSSPVFSKMQSEQERDRRWHNRRRRGAVTERRRRGAEQWKEEELTVKFCLFYFWHTV</sequence>
<feature type="domain" description="Copine C-terminal" evidence="2">
    <location>
        <begin position="35"/>
        <end position="135"/>
    </location>
</feature>
<dbReference type="GO" id="GO:0004842">
    <property type="term" value="F:ubiquitin-protein transferase activity"/>
    <property type="evidence" value="ECO:0007669"/>
    <property type="project" value="TreeGrafter"/>
</dbReference>
<proteinExistence type="predicted"/>
<feature type="compositionally biased region" description="Basic and acidic residues" evidence="1">
    <location>
        <begin position="136"/>
        <end position="160"/>
    </location>
</feature>
<dbReference type="InterPro" id="IPR052079">
    <property type="entry name" value="E3_ligase/Copine_domain"/>
</dbReference>
<accession>A0AAP0EWW3</accession>
<organism evidence="3 4">
    <name type="scientific">Stephania yunnanensis</name>
    <dbReference type="NCBI Taxonomy" id="152371"/>
    <lineage>
        <taxon>Eukaryota</taxon>
        <taxon>Viridiplantae</taxon>
        <taxon>Streptophyta</taxon>
        <taxon>Embryophyta</taxon>
        <taxon>Tracheophyta</taxon>
        <taxon>Spermatophyta</taxon>
        <taxon>Magnoliopsida</taxon>
        <taxon>Ranunculales</taxon>
        <taxon>Menispermaceae</taxon>
        <taxon>Menispermoideae</taxon>
        <taxon>Cissampelideae</taxon>
        <taxon>Stephania</taxon>
    </lineage>
</organism>
<evidence type="ECO:0000259" key="2">
    <source>
        <dbReference type="Pfam" id="PF07002"/>
    </source>
</evidence>
<evidence type="ECO:0000256" key="1">
    <source>
        <dbReference type="SAM" id="MobiDB-lite"/>
    </source>
</evidence>
<feature type="region of interest" description="Disordered" evidence="1">
    <location>
        <begin position="136"/>
        <end position="204"/>
    </location>
</feature>
<protein>
    <recommendedName>
        <fullName evidence="2">Copine C-terminal domain-containing protein</fullName>
    </recommendedName>
</protein>
<dbReference type="PANTHER" id="PTHR45751:SF29">
    <property type="entry name" value="E3 UBIQUITIN-PROTEIN LIGASE RGLG2"/>
    <property type="match status" value="1"/>
</dbReference>
<feature type="compositionally biased region" description="Basic and acidic residues" evidence="1">
    <location>
        <begin position="195"/>
        <end position="204"/>
    </location>
</feature>
<dbReference type="EMBL" id="JBBNAF010000011">
    <property type="protein sequence ID" value="KAK9098312.1"/>
    <property type="molecule type" value="Genomic_DNA"/>
</dbReference>
<dbReference type="Proteomes" id="UP001420932">
    <property type="component" value="Unassembled WGS sequence"/>
</dbReference>
<dbReference type="InterPro" id="IPR010734">
    <property type="entry name" value="Copine_C"/>
</dbReference>
<dbReference type="GO" id="GO:0016567">
    <property type="term" value="P:protein ubiquitination"/>
    <property type="evidence" value="ECO:0007669"/>
    <property type="project" value="TreeGrafter"/>
</dbReference>
<keyword evidence="4" id="KW-1185">Reference proteome</keyword>
<comment type="caution">
    <text evidence="3">The sequence shown here is derived from an EMBL/GenBank/DDBJ whole genome shotgun (WGS) entry which is preliminary data.</text>
</comment>
<gene>
    <name evidence="3" type="ORF">Syun_025357</name>
</gene>
<evidence type="ECO:0000313" key="3">
    <source>
        <dbReference type="EMBL" id="KAK9098312.1"/>
    </source>
</evidence>
<feature type="compositionally biased region" description="Polar residues" evidence="1">
    <location>
        <begin position="162"/>
        <end position="178"/>
    </location>
</feature>